<dbReference type="InterPro" id="IPR011990">
    <property type="entry name" value="TPR-like_helical_dom_sf"/>
</dbReference>
<keyword evidence="6" id="KW-0472">Membrane</keyword>
<evidence type="ECO:0000256" key="8">
    <source>
        <dbReference type="ARBA" id="ARBA00042485"/>
    </source>
</evidence>
<dbReference type="SUPFAM" id="SSF48452">
    <property type="entry name" value="TPR-like"/>
    <property type="match status" value="1"/>
</dbReference>
<comment type="subcellular location">
    <subcellularLocation>
        <location evidence="1">Membrane</location>
        <topology evidence="1">Peripheral membrane protein</topology>
    </subcellularLocation>
</comment>
<feature type="region of interest" description="Disordered" evidence="9">
    <location>
        <begin position="276"/>
        <end position="314"/>
    </location>
</feature>
<dbReference type="Proteomes" id="UP001648503">
    <property type="component" value="Unassembled WGS sequence"/>
</dbReference>
<proteinExistence type="inferred from homology"/>
<protein>
    <recommendedName>
        <fullName evidence="7">Gamma-soluble NSF attachment protein</fullName>
    </recommendedName>
    <alternativeName>
        <fullName evidence="8">N-ethylmaleimide-sensitive factor attachment protein gamma</fullName>
    </alternativeName>
</protein>
<evidence type="ECO:0000256" key="5">
    <source>
        <dbReference type="ARBA" id="ARBA00022927"/>
    </source>
</evidence>
<sequence length="314" mass="34463">MGEADDLMKAGAKALTKTSFFGKSKPDYDDALQNFEQAANLYRTQKDYTSSVEALHQVAECHRNLSSMFLAAKALETAANLLSQSSNDPARAGPVYRQASEYFLAQGSPDRAGEMLEKAAKAYESVDAGTAIEYYTESCTLYEEEGRLRFGVDTFKRAVGFCIRSQRFEQAVALSIRLENGYLKIDNQPLFNRQALTNVILQLSVGNEAMAQQRLDESMQKNGRLCQTDEGQVAQDLLTAFQTGDAALFEGLMRSSSIRFLDNDVGKLVKALKIDPSKAPARGGGGNSSQVDAPIPETMETKALQDELEEEGFL</sequence>
<evidence type="ECO:0000256" key="6">
    <source>
        <dbReference type="ARBA" id="ARBA00023136"/>
    </source>
</evidence>
<evidence type="ECO:0000256" key="9">
    <source>
        <dbReference type="SAM" id="MobiDB-lite"/>
    </source>
</evidence>
<reference evidence="10 11" key="1">
    <citation type="submission" date="2021-02" db="EMBL/GenBank/DDBJ databases">
        <title>Variation within the Batrachochytrium salamandrivorans European outbreak.</title>
        <authorList>
            <person name="Kelly M."/>
            <person name="Pasmans F."/>
            <person name="Shea T.P."/>
            <person name="Munoz J.F."/>
            <person name="Carranza S."/>
            <person name="Cuomo C.A."/>
            <person name="Martel A."/>
        </authorList>
    </citation>
    <scope>NUCLEOTIDE SEQUENCE [LARGE SCALE GENOMIC DNA]</scope>
    <source>
        <strain evidence="10 11">AMFP18/2</strain>
    </source>
</reference>
<accession>A0ABQ8F7K6</accession>
<dbReference type="PANTHER" id="PTHR13768:SF2">
    <property type="entry name" value="GAMMA-SOLUBLE NSF ATTACHMENT PROTEIN"/>
    <property type="match status" value="1"/>
</dbReference>
<dbReference type="InterPro" id="IPR000744">
    <property type="entry name" value="NSF_attach"/>
</dbReference>
<evidence type="ECO:0000313" key="11">
    <source>
        <dbReference type="Proteomes" id="UP001648503"/>
    </source>
</evidence>
<evidence type="ECO:0000256" key="4">
    <source>
        <dbReference type="ARBA" id="ARBA00022892"/>
    </source>
</evidence>
<evidence type="ECO:0000256" key="7">
    <source>
        <dbReference type="ARBA" id="ARBA00040047"/>
    </source>
</evidence>
<organism evidence="10 11">
    <name type="scientific">Batrachochytrium salamandrivorans</name>
    <dbReference type="NCBI Taxonomy" id="1357716"/>
    <lineage>
        <taxon>Eukaryota</taxon>
        <taxon>Fungi</taxon>
        <taxon>Fungi incertae sedis</taxon>
        <taxon>Chytridiomycota</taxon>
        <taxon>Chytridiomycota incertae sedis</taxon>
        <taxon>Chytridiomycetes</taxon>
        <taxon>Rhizophydiales</taxon>
        <taxon>Rhizophydiales incertae sedis</taxon>
        <taxon>Batrachochytrium</taxon>
    </lineage>
</organism>
<dbReference type="Pfam" id="PF14938">
    <property type="entry name" value="SNAP"/>
    <property type="match status" value="1"/>
</dbReference>
<comment type="similarity">
    <text evidence="2">Belongs to the SNAP family.</text>
</comment>
<keyword evidence="3" id="KW-0813">Transport</keyword>
<dbReference type="EMBL" id="JAFCIX010000349">
    <property type="protein sequence ID" value="KAH6593618.1"/>
    <property type="molecule type" value="Genomic_DNA"/>
</dbReference>
<evidence type="ECO:0000256" key="1">
    <source>
        <dbReference type="ARBA" id="ARBA00004170"/>
    </source>
</evidence>
<dbReference type="PANTHER" id="PTHR13768">
    <property type="entry name" value="SOLUBLE NSF ATTACHMENT PROTEIN SNAP"/>
    <property type="match status" value="1"/>
</dbReference>
<keyword evidence="5" id="KW-0653">Protein transport</keyword>
<keyword evidence="11" id="KW-1185">Reference proteome</keyword>
<evidence type="ECO:0000256" key="2">
    <source>
        <dbReference type="ARBA" id="ARBA00010050"/>
    </source>
</evidence>
<keyword evidence="4" id="KW-0931">ER-Golgi transport</keyword>
<dbReference type="Gene3D" id="1.25.40.10">
    <property type="entry name" value="Tetratricopeptide repeat domain"/>
    <property type="match status" value="1"/>
</dbReference>
<evidence type="ECO:0000256" key="3">
    <source>
        <dbReference type="ARBA" id="ARBA00022448"/>
    </source>
</evidence>
<comment type="caution">
    <text evidence="10">The sequence shown here is derived from an EMBL/GenBank/DDBJ whole genome shotgun (WGS) entry which is preliminary data.</text>
</comment>
<gene>
    <name evidence="10" type="ORF">BASA50_007180</name>
</gene>
<name>A0ABQ8F7K6_9FUNG</name>
<evidence type="ECO:0000313" key="10">
    <source>
        <dbReference type="EMBL" id="KAH6593618.1"/>
    </source>
</evidence>